<dbReference type="PANTHER" id="PTHR33525">
    <property type="match status" value="1"/>
</dbReference>
<name>A0AB73HY62_AQUAC</name>
<organism evidence="2 3">
    <name type="scientific">Aquipseudomonas alcaligenes</name>
    <name type="common">Pseudomonas alcaligenes</name>
    <dbReference type="NCBI Taxonomy" id="43263"/>
    <lineage>
        <taxon>Bacteria</taxon>
        <taxon>Pseudomonadati</taxon>
        <taxon>Pseudomonadota</taxon>
        <taxon>Gammaproteobacteria</taxon>
        <taxon>Pseudomonadales</taxon>
        <taxon>Pseudomonadaceae</taxon>
        <taxon>Aquipseudomonas</taxon>
    </lineage>
</organism>
<feature type="domain" description="HDOD" evidence="1">
    <location>
        <begin position="14"/>
        <end position="206"/>
    </location>
</feature>
<dbReference type="Proteomes" id="UP001158058">
    <property type="component" value="Unassembled WGS sequence"/>
</dbReference>
<dbReference type="Gene3D" id="1.10.3210.10">
    <property type="entry name" value="Hypothetical protein af1432"/>
    <property type="match status" value="1"/>
</dbReference>
<evidence type="ECO:0000259" key="1">
    <source>
        <dbReference type="PROSITE" id="PS51833"/>
    </source>
</evidence>
<dbReference type="RefSeq" id="WP_169921075.1">
    <property type="nucleotide sequence ID" value="NZ_JAODZF010000004.1"/>
</dbReference>
<proteinExistence type="predicted"/>
<protein>
    <submittedName>
        <fullName evidence="2">HDOD domain-containing protein</fullName>
    </submittedName>
</protein>
<dbReference type="Pfam" id="PF08668">
    <property type="entry name" value="HDOD"/>
    <property type="match status" value="1"/>
</dbReference>
<dbReference type="PROSITE" id="PS51833">
    <property type="entry name" value="HDOD"/>
    <property type="match status" value="1"/>
</dbReference>
<evidence type="ECO:0000313" key="2">
    <source>
        <dbReference type="EMBL" id="MDH0142428.1"/>
    </source>
</evidence>
<comment type="caution">
    <text evidence="2">The sequence shown here is derived from an EMBL/GenBank/DDBJ whole genome shotgun (WGS) entry which is preliminary data.</text>
</comment>
<accession>A0AB73HY62</accession>
<reference evidence="2" key="1">
    <citation type="submission" date="2022-09" db="EMBL/GenBank/DDBJ databases">
        <title>Intensive care unit water sources are persistently colonized with multi-drug resistant bacteria and are the site of extensive horizontal gene transfer of antibiotic resistance genes.</title>
        <authorList>
            <person name="Diorio-Toth L."/>
        </authorList>
    </citation>
    <scope>NUCLEOTIDE SEQUENCE</scope>
    <source>
        <strain evidence="2">GD04146</strain>
    </source>
</reference>
<dbReference type="SUPFAM" id="SSF109604">
    <property type="entry name" value="HD-domain/PDEase-like"/>
    <property type="match status" value="1"/>
</dbReference>
<sequence length="275" mass="29969">MMDINSLFEQLHSLPSIPKVAQDLIQQFDNPNTNLDAVARNINLDPVIAAKVLRLANSARFRGAREAHSVEDAASRLGFNTLRTLVLASAVTGAFKTDSGFDLKAFWLHSFQVASICRLLAKSRGVAMETAFTCGMMHNIGELLIQTGAPELAARLNRSGKTDAAGRVALETLQMGFGFPEVGAELARRWQLPEVIQQAIALQTRPHQAPVDMPLPRLVAQAVLIAEALRLHNGDLAKTREELDSPLCQGIDLDALFDKLPEVLEADKGFAQLLD</sequence>
<dbReference type="InterPro" id="IPR052340">
    <property type="entry name" value="RNase_Y/CdgJ"/>
</dbReference>
<dbReference type="PANTHER" id="PTHR33525:SF6">
    <property type="entry name" value="HDOD DOMAIN-CONTAINING PROTEIN"/>
    <property type="match status" value="1"/>
</dbReference>
<evidence type="ECO:0000313" key="3">
    <source>
        <dbReference type="Proteomes" id="UP001158058"/>
    </source>
</evidence>
<dbReference type="InterPro" id="IPR013976">
    <property type="entry name" value="HDOD"/>
</dbReference>
<gene>
    <name evidence="2" type="ORF">N7380_08870</name>
</gene>
<dbReference type="AlphaFoldDB" id="A0AB73HY62"/>
<dbReference type="EMBL" id="JAODZF010000004">
    <property type="protein sequence ID" value="MDH0142428.1"/>
    <property type="molecule type" value="Genomic_DNA"/>
</dbReference>